<feature type="domain" description="KilA-N DNA-binding" evidence="2">
    <location>
        <begin position="15"/>
        <end position="101"/>
    </location>
</feature>
<dbReference type="Pfam" id="PF10543">
    <property type="entry name" value="ORF6N"/>
    <property type="match status" value="1"/>
</dbReference>
<evidence type="ECO:0000313" key="3">
    <source>
        <dbReference type="EMBL" id="QCO07269.1"/>
    </source>
</evidence>
<dbReference type="Proteomes" id="UP000298596">
    <property type="component" value="Plasmid p6"/>
</dbReference>
<dbReference type="InterPro" id="IPR018873">
    <property type="entry name" value="KilA-N_DNA-bd_domain"/>
</dbReference>
<dbReference type="AlphaFoldDB" id="A0A4D8QK24"/>
<gene>
    <name evidence="3" type="ORF">D3867_35830</name>
</gene>
<feature type="compositionally biased region" description="Basic and acidic residues" evidence="1">
    <location>
        <begin position="182"/>
        <end position="210"/>
    </location>
</feature>
<evidence type="ECO:0000259" key="2">
    <source>
        <dbReference type="Pfam" id="PF10543"/>
    </source>
</evidence>
<organism evidence="3 4">
    <name type="scientific">Azospirillum brasilense</name>
    <dbReference type="NCBI Taxonomy" id="192"/>
    <lineage>
        <taxon>Bacteria</taxon>
        <taxon>Pseudomonadati</taxon>
        <taxon>Pseudomonadota</taxon>
        <taxon>Alphaproteobacteria</taxon>
        <taxon>Rhodospirillales</taxon>
        <taxon>Azospirillaceae</taxon>
        <taxon>Azospirillum</taxon>
    </lineage>
</organism>
<name>A0A4D8QK24_AZOBR</name>
<protein>
    <submittedName>
        <fullName evidence="3">ORF6N domain-containing protein</fullName>
    </submittedName>
</protein>
<proteinExistence type="predicted"/>
<dbReference type="EMBL" id="CP032336">
    <property type="protein sequence ID" value="QCO07269.1"/>
    <property type="molecule type" value="Genomic_DNA"/>
</dbReference>
<geneLocation type="plasmid" evidence="3 4">
    <name>p6</name>
</geneLocation>
<reference evidence="3 4" key="1">
    <citation type="submission" date="2018-09" db="EMBL/GenBank/DDBJ databases">
        <title>Whole genome based analysis of evolution and adaptive divergence in Indian and Brazilian strains of Azospirillum brasilense.</title>
        <authorList>
            <person name="Singh C."/>
            <person name="Tripathi A.K."/>
        </authorList>
    </citation>
    <scope>NUCLEOTIDE SEQUENCE [LARGE SCALE GENOMIC DNA]</scope>
    <source>
        <strain evidence="3 4">MTCC4036</strain>
        <plasmid evidence="3 4">p6</plasmid>
    </source>
</reference>
<feature type="region of interest" description="Disordered" evidence="1">
    <location>
        <begin position="176"/>
        <end position="210"/>
    </location>
</feature>
<evidence type="ECO:0000256" key="1">
    <source>
        <dbReference type="SAM" id="MobiDB-lite"/>
    </source>
</evidence>
<evidence type="ECO:0000313" key="4">
    <source>
        <dbReference type="Proteomes" id="UP000298596"/>
    </source>
</evidence>
<accession>A0A4D8QK24</accession>
<keyword evidence="3" id="KW-0614">Plasmid</keyword>
<sequence>MPDSHIPSLVARDGQPVTYKGVPVMTTERLARAFGAEPKHLQDNHANNRERFTEGVHFFKVAGADLKALREHPDFIGVQISAMTRHLYLWTERGALNHAKILNTPEAWQVYGRLVDTYFAVKEGKVSGPSLAERRLRVQERITAIRMVDQIIRTRGPQAAADSIADIYATVDVRLPPSHPRTQYEMDLPARQDSRGTPHIDDKPESRDGE</sequence>